<evidence type="ECO:0000256" key="4">
    <source>
        <dbReference type="ARBA" id="ARBA00022753"/>
    </source>
</evidence>
<dbReference type="InterPro" id="IPR037202">
    <property type="entry name" value="ESCRT_assembly_dom"/>
</dbReference>
<feature type="region of interest" description="Disordered" evidence="8">
    <location>
        <begin position="481"/>
        <end position="504"/>
    </location>
</feature>
<dbReference type="PROSITE" id="PS51322">
    <property type="entry name" value="UEV"/>
    <property type="match status" value="1"/>
</dbReference>
<keyword evidence="12" id="KW-1185">Reference proteome</keyword>
<keyword evidence="6" id="KW-0175">Coiled coil</keyword>
<evidence type="ECO:0000256" key="5">
    <source>
        <dbReference type="ARBA" id="ARBA00022927"/>
    </source>
</evidence>
<keyword evidence="5 7" id="KW-0653">Protein transport</keyword>
<dbReference type="Gene3D" id="6.10.140.820">
    <property type="match status" value="1"/>
</dbReference>
<feature type="region of interest" description="Disordered" evidence="8">
    <location>
        <begin position="153"/>
        <end position="395"/>
    </location>
</feature>
<comment type="subcellular location">
    <subcellularLocation>
        <location evidence="1">Endosome</location>
    </subcellularLocation>
</comment>
<feature type="compositionally biased region" description="Polar residues" evidence="8">
    <location>
        <begin position="296"/>
        <end position="310"/>
    </location>
</feature>
<dbReference type="GO" id="GO:0006886">
    <property type="term" value="P:intracellular protein transport"/>
    <property type="evidence" value="ECO:0007669"/>
    <property type="project" value="UniProtKB-ARBA"/>
</dbReference>
<protein>
    <submittedName>
        <fullName evidence="11">UEV domain-containing protein</fullName>
    </submittedName>
</protein>
<dbReference type="SUPFAM" id="SSF54495">
    <property type="entry name" value="UBC-like"/>
    <property type="match status" value="1"/>
</dbReference>
<keyword evidence="3 7" id="KW-0813">Transport</keyword>
<dbReference type="GO" id="GO:0072666">
    <property type="term" value="P:establishment of protein localization to vacuole"/>
    <property type="evidence" value="ECO:0007669"/>
    <property type="project" value="UniProtKB-ARBA"/>
</dbReference>
<dbReference type="PROSITE" id="PS51312">
    <property type="entry name" value="SB"/>
    <property type="match status" value="1"/>
</dbReference>
<dbReference type="PANTHER" id="PTHR23306">
    <property type="entry name" value="TUMOR SUSCEPTIBILITY GENE 101 PROTEIN-RELATED"/>
    <property type="match status" value="1"/>
</dbReference>
<evidence type="ECO:0000256" key="3">
    <source>
        <dbReference type="ARBA" id="ARBA00022448"/>
    </source>
</evidence>
<feature type="non-terminal residue" evidence="11">
    <location>
        <position position="587"/>
    </location>
</feature>
<dbReference type="GO" id="GO:0000813">
    <property type="term" value="C:ESCRT I complex"/>
    <property type="evidence" value="ECO:0007669"/>
    <property type="project" value="TreeGrafter"/>
</dbReference>
<dbReference type="PANTHER" id="PTHR23306:SF3">
    <property type="entry name" value="TUMOR SUPPRESSOR PROTEIN 101"/>
    <property type="match status" value="1"/>
</dbReference>
<dbReference type="Proteomes" id="UP001201262">
    <property type="component" value="Unassembled WGS sequence"/>
</dbReference>
<proteinExistence type="inferred from homology"/>
<dbReference type="CDD" id="cd11685">
    <property type="entry name" value="UEV_TSG101-like"/>
    <property type="match status" value="1"/>
</dbReference>
<keyword evidence="4" id="KW-0967">Endosome</keyword>
<sequence>MAAVPQTTLAWLWNVLTKNHHDPKQTYRDPNRTYHDVARALAQYPSLGPRTDVYTHENGTSSLLLHLVGTLPVPFRGAVYNIPIDIWIPNVYPLEPPIVYVTPAADMVVRSGQHVTLEGRVYHHYLAHWAEAWDRVSIIDLFNVLRDIFSREPPVKSRAPQAQPERRQAAPPPVPSLPPELSPPSRPVEQPTQRQQTLPTAPQVPPKPGQQPPQIQSPPTSARATRNGAPPLPPKGQIAQGQGKFSPQYRPDDGAALYTPQRQSSLRATNPKYAPAMPTRPNYTPDSHPNARPISSLHTQTPGYIPQQGQARPPSGQFYQPHPHIPQQPQNPQLAYHQQYPPPPTQAPYRQAPQQLPPQSPPQVRKPETPDLLTSPFDVELPSIAPTGPPPPVPPNPEKDALLHALSRTLTENLQSNVSQSRSAVVPLQSQAHALHASMNTLQGEIATLNNFQATLQSNISVLQQSLHRADAVIADAKARIHQSPAGATSGTSTETGSSAANAANGGLPPIDDVLVAPTVVGKQLYDLVADERGIQQAIYALQAALVKGVIGADTWSRHTRSLAREAFIKRALIRKIGAGMGLDLGK</sequence>
<dbReference type="AlphaFoldDB" id="A0AAD4KM47"/>
<dbReference type="GeneID" id="70240363"/>
<evidence type="ECO:0000256" key="2">
    <source>
        <dbReference type="ARBA" id="ARBA00009594"/>
    </source>
</evidence>
<evidence type="ECO:0000259" key="10">
    <source>
        <dbReference type="PROSITE" id="PS51322"/>
    </source>
</evidence>
<evidence type="ECO:0000256" key="6">
    <source>
        <dbReference type="ARBA" id="ARBA00023054"/>
    </source>
</evidence>
<evidence type="ECO:0000313" key="12">
    <source>
        <dbReference type="Proteomes" id="UP001201262"/>
    </source>
</evidence>
<dbReference type="SUPFAM" id="SSF140111">
    <property type="entry name" value="Endosomal sorting complex assembly domain"/>
    <property type="match status" value="1"/>
</dbReference>
<feature type="compositionally biased region" description="Pro residues" evidence="8">
    <location>
        <begin position="202"/>
        <end position="211"/>
    </location>
</feature>
<name>A0AAD4KM47_9EURO</name>
<reference evidence="11" key="1">
    <citation type="submission" date="2021-12" db="EMBL/GenBank/DDBJ databases">
        <title>Convergent genome expansion in fungi linked to evolution of root-endophyte symbiosis.</title>
        <authorList>
            <consortium name="DOE Joint Genome Institute"/>
            <person name="Ke Y.-H."/>
            <person name="Bonito G."/>
            <person name="Liao H.-L."/>
            <person name="Looney B."/>
            <person name="Rojas-Flechas A."/>
            <person name="Nash J."/>
            <person name="Hameed K."/>
            <person name="Schadt C."/>
            <person name="Martin F."/>
            <person name="Crous P.W."/>
            <person name="Miettinen O."/>
            <person name="Magnuson J.K."/>
            <person name="Labbe J."/>
            <person name="Jacobson D."/>
            <person name="Doktycz M.J."/>
            <person name="Veneault-Fourrey C."/>
            <person name="Kuo A."/>
            <person name="Mondo S."/>
            <person name="Calhoun S."/>
            <person name="Riley R."/>
            <person name="Ohm R."/>
            <person name="LaButti K."/>
            <person name="Andreopoulos B."/>
            <person name="Pangilinan J."/>
            <person name="Nolan M."/>
            <person name="Tritt A."/>
            <person name="Clum A."/>
            <person name="Lipzen A."/>
            <person name="Daum C."/>
            <person name="Barry K."/>
            <person name="Grigoriev I.V."/>
            <person name="Vilgalys R."/>
        </authorList>
    </citation>
    <scope>NUCLEOTIDE SEQUENCE</scope>
    <source>
        <strain evidence="11">PMI_201</strain>
    </source>
</reference>
<feature type="compositionally biased region" description="Pro residues" evidence="8">
    <location>
        <begin position="170"/>
        <end position="186"/>
    </location>
</feature>
<evidence type="ECO:0000256" key="8">
    <source>
        <dbReference type="SAM" id="MobiDB-lite"/>
    </source>
</evidence>
<dbReference type="InterPro" id="IPR016135">
    <property type="entry name" value="UBQ-conjugating_enzyme/RWD"/>
</dbReference>
<dbReference type="InterPro" id="IPR008883">
    <property type="entry name" value="UEV_N"/>
</dbReference>
<dbReference type="Gene3D" id="3.10.110.10">
    <property type="entry name" value="Ubiquitin Conjugating Enzyme"/>
    <property type="match status" value="1"/>
</dbReference>
<dbReference type="GO" id="GO:0043130">
    <property type="term" value="F:ubiquitin binding"/>
    <property type="evidence" value="ECO:0007669"/>
    <property type="project" value="TreeGrafter"/>
</dbReference>
<dbReference type="GO" id="GO:0043162">
    <property type="term" value="P:ubiquitin-dependent protein catabolic process via the multivesicular body sorting pathway"/>
    <property type="evidence" value="ECO:0007669"/>
    <property type="project" value="UniProtKB-ARBA"/>
</dbReference>
<dbReference type="InterPro" id="IPR052070">
    <property type="entry name" value="ESCRT-I_UEV_domain"/>
</dbReference>
<feature type="compositionally biased region" description="Low complexity" evidence="8">
    <location>
        <begin position="320"/>
        <end position="339"/>
    </location>
</feature>
<dbReference type="Pfam" id="PF09454">
    <property type="entry name" value="Vps23_core"/>
    <property type="match status" value="1"/>
</dbReference>
<evidence type="ECO:0000259" key="9">
    <source>
        <dbReference type="PROSITE" id="PS51312"/>
    </source>
</evidence>
<evidence type="ECO:0000256" key="1">
    <source>
        <dbReference type="ARBA" id="ARBA00004177"/>
    </source>
</evidence>
<feature type="compositionally biased region" description="Polar residues" evidence="8">
    <location>
        <begin position="190"/>
        <end position="200"/>
    </location>
</feature>
<gene>
    <name evidence="11" type="ORF">BGW36DRAFT_261658</name>
</gene>
<dbReference type="InterPro" id="IPR017916">
    <property type="entry name" value="SB_dom"/>
</dbReference>
<dbReference type="Pfam" id="PF05743">
    <property type="entry name" value="UEV"/>
    <property type="match status" value="1"/>
</dbReference>
<dbReference type="PRINTS" id="PR01217">
    <property type="entry name" value="PRICHEXTENSN"/>
</dbReference>
<dbReference type="EMBL" id="JAJTJA010000008">
    <property type="protein sequence ID" value="KAH8694951.1"/>
    <property type="molecule type" value="Genomic_DNA"/>
</dbReference>
<feature type="domain" description="SB" evidence="9">
    <location>
        <begin position="519"/>
        <end position="587"/>
    </location>
</feature>
<accession>A0AAD4KM47</accession>
<organism evidence="11 12">
    <name type="scientific">Talaromyces proteolyticus</name>
    <dbReference type="NCBI Taxonomy" id="1131652"/>
    <lineage>
        <taxon>Eukaryota</taxon>
        <taxon>Fungi</taxon>
        <taxon>Dikarya</taxon>
        <taxon>Ascomycota</taxon>
        <taxon>Pezizomycotina</taxon>
        <taxon>Eurotiomycetes</taxon>
        <taxon>Eurotiomycetidae</taxon>
        <taxon>Eurotiales</taxon>
        <taxon>Trichocomaceae</taxon>
        <taxon>Talaromyces</taxon>
        <taxon>Talaromyces sect. Bacilispori</taxon>
    </lineage>
</organism>
<comment type="caution">
    <text evidence="11">The sequence shown here is derived from an EMBL/GenBank/DDBJ whole genome shotgun (WGS) entry which is preliminary data.</text>
</comment>
<feature type="domain" description="UEV" evidence="10">
    <location>
        <begin position="14"/>
        <end position="159"/>
    </location>
</feature>
<comment type="similarity">
    <text evidence="2">Belongs to the ubiquitin-conjugating enzyme family. UEV subfamily.</text>
</comment>
<dbReference type="RefSeq" id="XP_046070093.1">
    <property type="nucleotide sequence ID" value="XM_046210076.1"/>
</dbReference>
<feature type="compositionally biased region" description="Low complexity" evidence="8">
    <location>
        <begin position="486"/>
        <end position="504"/>
    </location>
</feature>
<evidence type="ECO:0000313" key="11">
    <source>
        <dbReference type="EMBL" id="KAH8694951.1"/>
    </source>
</evidence>
<evidence type="ECO:0000256" key="7">
    <source>
        <dbReference type="PROSITE-ProRule" id="PRU00644"/>
    </source>
</evidence>